<proteinExistence type="predicted"/>
<accession>A0A8K0UGZ2</accession>
<evidence type="ECO:0000313" key="4">
    <source>
        <dbReference type="Proteomes" id="UP000813824"/>
    </source>
</evidence>
<evidence type="ECO:0000256" key="1">
    <source>
        <dbReference type="SAM" id="MobiDB-lite"/>
    </source>
</evidence>
<feature type="region of interest" description="Disordered" evidence="1">
    <location>
        <begin position="1"/>
        <end position="41"/>
    </location>
</feature>
<dbReference type="AlphaFoldDB" id="A0A8K0UGZ2"/>
<sequence>MDNSKEPSSSTSTQFESDSIDVTEPRHPTRTRANGPSSVMDGPSALLAMDHPVNFHPTRSILICGALCGLGILGINRYARCPAKRRYGRLGLASAAAIYTYNKSVHYDGHVRLREQFKDEQCRPIITEWLKWALYIEVTREHQPDVFRALRERENSLEPGKLNNVYQALPSDERRLIGWNH</sequence>
<comment type="caution">
    <text evidence="3">The sequence shown here is derived from an EMBL/GenBank/DDBJ whole genome shotgun (WGS) entry which is preliminary data.</text>
</comment>
<keyword evidence="2" id="KW-1133">Transmembrane helix</keyword>
<keyword evidence="4" id="KW-1185">Reference proteome</keyword>
<gene>
    <name evidence="3" type="ORF">BXZ70DRAFT_1011208</name>
</gene>
<dbReference type="Proteomes" id="UP000813824">
    <property type="component" value="Unassembled WGS sequence"/>
</dbReference>
<protein>
    <submittedName>
        <fullName evidence="3">Uncharacterized protein</fullName>
    </submittedName>
</protein>
<keyword evidence="2" id="KW-0812">Transmembrane</keyword>
<name>A0A8K0UGZ2_9AGAR</name>
<evidence type="ECO:0000256" key="2">
    <source>
        <dbReference type="SAM" id="Phobius"/>
    </source>
</evidence>
<organism evidence="3 4">
    <name type="scientific">Cristinia sonorae</name>
    <dbReference type="NCBI Taxonomy" id="1940300"/>
    <lineage>
        <taxon>Eukaryota</taxon>
        <taxon>Fungi</taxon>
        <taxon>Dikarya</taxon>
        <taxon>Basidiomycota</taxon>
        <taxon>Agaricomycotina</taxon>
        <taxon>Agaricomycetes</taxon>
        <taxon>Agaricomycetidae</taxon>
        <taxon>Agaricales</taxon>
        <taxon>Pleurotineae</taxon>
        <taxon>Stephanosporaceae</taxon>
        <taxon>Cristinia</taxon>
    </lineage>
</organism>
<evidence type="ECO:0000313" key="3">
    <source>
        <dbReference type="EMBL" id="KAH8091397.1"/>
    </source>
</evidence>
<feature type="transmembrane region" description="Helical" evidence="2">
    <location>
        <begin position="60"/>
        <end position="79"/>
    </location>
</feature>
<dbReference type="OrthoDB" id="10686309at2759"/>
<keyword evidence="2" id="KW-0472">Membrane</keyword>
<reference evidence="3" key="1">
    <citation type="journal article" date="2021" name="New Phytol.">
        <title>Evolutionary innovations through gain and loss of genes in the ectomycorrhizal Boletales.</title>
        <authorList>
            <person name="Wu G."/>
            <person name="Miyauchi S."/>
            <person name="Morin E."/>
            <person name="Kuo A."/>
            <person name="Drula E."/>
            <person name="Varga T."/>
            <person name="Kohler A."/>
            <person name="Feng B."/>
            <person name="Cao Y."/>
            <person name="Lipzen A."/>
            <person name="Daum C."/>
            <person name="Hundley H."/>
            <person name="Pangilinan J."/>
            <person name="Johnson J."/>
            <person name="Barry K."/>
            <person name="LaButti K."/>
            <person name="Ng V."/>
            <person name="Ahrendt S."/>
            <person name="Min B."/>
            <person name="Choi I.G."/>
            <person name="Park H."/>
            <person name="Plett J.M."/>
            <person name="Magnuson J."/>
            <person name="Spatafora J.W."/>
            <person name="Nagy L.G."/>
            <person name="Henrissat B."/>
            <person name="Grigoriev I.V."/>
            <person name="Yang Z.L."/>
            <person name="Xu J."/>
            <person name="Martin F.M."/>
        </authorList>
    </citation>
    <scope>NUCLEOTIDE SEQUENCE</scope>
    <source>
        <strain evidence="3">KKN 215</strain>
    </source>
</reference>
<dbReference type="EMBL" id="JAEVFJ010000036">
    <property type="protein sequence ID" value="KAH8091397.1"/>
    <property type="molecule type" value="Genomic_DNA"/>
</dbReference>